<dbReference type="Proteomes" id="UP000201083">
    <property type="component" value="Segment"/>
</dbReference>
<accession>A0A0K2FNH0</accession>
<evidence type="ECO:0000313" key="1">
    <source>
        <dbReference type="EMBL" id="ALA48544.1"/>
    </source>
</evidence>
<protein>
    <submittedName>
        <fullName evidence="1">Uncharacterized protein</fullName>
    </submittedName>
</protein>
<name>A0A0K2FNH0_9CAUD</name>
<dbReference type="RefSeq" id="YP_009202513.1">
    <property type="nucleotide sequence ID" value="NC_028843.1"/>
</dbReference>
<dbReference type="GeneID" id="26629498"/>
<proteinExistence type="predicted"/>
<evidence type="ECO:0000313" key="2">
    <source>
        <dbReference type="Proteomes" id="UP000201083"/>
    </source>
</evidence>
<gene>
    <name evidence="1" type="primary">137</name>
    <name evidence="1" type="ORF">LOLLY9_137</name>
</gene>
<dbReference type="OrthoDB" id="40326at10239"/>
<dbReference type="EMBL" id="KT281791">
    <property type="protein sequence ID" value="ALA48544.1"/>
    <property type="molecule type" value="Genomic_DNA"/>
</dbReference>
<sequence>MDAINVRTERFVSRRALALLALCVLLGAALAALALHGPTAHAEVIRCVVWQDSSGNVYADDCQRYSD</sequence>
<keyword evidence="2" id="KW-1185">Reference proteome</keyword>
<dbReference type="KEGG" id="vg:26629498"/>
<organism evidence="1 2">
    <name type="scientific">Mycobacterium phage Lolly9</name>
    <dbReference type="NCBI Taxonomy" id="1698711"/>
    <lineage>
        <taxon>Viruses</taxon>
        <taxon>Duplodnaviria</taxon>
        <taxon>Heunggongvirae</taxon>
        <taxon>Uroviricota</taxon>
        <taxon>Caudoviricetes</taxon>
        <taxon>Vilmaviridae</taxon>
        <taxon>Lclasvirinae</taxon>
        <taxon>Lumosvirus</taxon>
        <taxon>Lumosvirus lolly9</taxon>
    </lineage>
</organism>
<reference evidence="1 2" key="1">
    <citation type="submission" date="2015-07" db="EMBL/GenBank/DDBJ databases">
        <authorList>
            <person name="Ntshalintshall L."/>
            <person name="Reedoy K."/>
            <person name="Ramruthan J."/>
            <person name="Borthwick M."/>
            <person name="Moodley O.R."/>
            <person name="Larsen M.H."/>
            <person name="Russell D.H."/>
            <person name="Bowman C.A."/>
            <person name="Pope W.A."/>
            <person name="Mavrich T.H."/>
            <person name="Guerrero C.N."/>
            <person name="Jacobs-Sera D.A."/>
            <person name="Hendrix R.W."/>
            <person name="Hatfull G.F."/>
        </authorList>
    </citation>
    <scope>NUCLEOTIDE SEQUENCE [LARGE SCALE GENOMIC DNA]</scope>
</reference>